<evidence type="ECO:0000256" key="5">
    <source>
        <dbReference type="HAMAP-Rule" id="MF_02126"/>
    </source>
</evidence>
<reference evidence="8 9" key="1">
    <citation type="submission" date="2018-09" db="EMBL/GenBank/DDBJ databases">
        <title>Marinorhizobium profundi gen. nov., sp. nov., isolated from a deep-sea sediment sample from the New Britain Trench and proposal of Marinorhizobiaceae fam. nov. in the order Rhizobiales of the class Alphaproteobacteria.</title>
        <authorList>
            <person name="Cao J."/>
        </authorList>
    </citation>
    <scope>NUCLEOTIDE SEQUENCE [LARGE SCALE GENOMIC DNA]</scope>
    <source>
        <strain evidence="8 9">WS11</strain>
    </source>
</reference>
<keyword evidence="3 5" id="KW-0949">S-adenosyl-L-methionine</keyword>
<dbReference type="InterPro" id="IPR040758">
    <property type="entry name" value="PrmC_N"/>
</dbReference>
<dbReference type="PANTHER" id="PTHR18895">
    <property type="entry name" value="HEMK METHYLTRANSFERASE"/>
    <property type="match status" value="1"/>
</dbReference>
<dbReference type="NCBIfam" id="TIGR00536">
    <property type="entry name" value="hemK_fam"/>
    <property type="match status" value="1"/>
</dbReference>
<evidence type="ECO:0000256" key="3">
    <source>
        <dbReference type="ARBA" id="ARBA00022691"/>
    </source>
</evidence>
<evidence type="ECO:0000256" key="1">
    <source>
        <dbReference type="ARBA" id="ARBA00022603"/>
    </source>
</evidence>
<dbReference type="KEGG" id="abaw:D5400_20725"/>
<comment type="catalytic activity">
    <reaction evidence="4 5">
        <text>L-glutaminyl-[peptide chain release factor] + S-adenosyl-L-methionine = N(5)-methyl-L-glutaminyl-[peptide chain release factor] + S-adenosyl-L-homocysteine + H(+)</text>
        <dbReference type="Rhea" id="RHEA:42896"/>
        <dbReference type="Rhea" id="RHEA-COMP:10271"/>
        <dbReference type="Rhea" id="RHEA-COMP:10272"/>
        <dbReference type="ChEBI" id="CHEBI:15378"/>
        <dbReference type="ChEBI" id="CHEBI:30011"/>
        <dbReference type="ChEBI" id="CHEBI:57856"/>
        <dbReference type="ChEBI" id="CHEBI:59789"/>
        <dbReference type="ChEBI" id="CHEBI:61891"/>
        <dbReference type="EC" id="2.1.1.297"/>
    </reaction>
</comment>
<sequence length="292" mass="31127">MAEAAAMTLSALQKQMRKRFEAAGLPTPRDDARLLLLETLGISLTDLVTRPDEPVDPARLDVVNARMERRLHGEPVHRILGHREFYGLQLGLSAETLEPRPDTEVLVEALVPYLRRIIDEKGACRILDLGTGAGALALALLSLDPRATAVATDVSANALETASANAAALGLGDRFAVLEGSWFAPVEGLFDIIVSNPPYIRTSVIGELAVEVREHDPLLALDGGLDGLDAYRAIAASANDHLAPGGMVGLEIGFDQREDVTALFEEAGLARLSALKDLGGNDRALIFARDAA</sequence>
<feature type="binding site" evidence="5">
    <location>
        <begin position="130"/>
        <end position="134"/>
    </location>
    <ligand>
        <name>S-adenosyl-L-methionine</name>
        <dbReference type="ChEBI" id="CHEBI:59789"/>
    </ligand>
</feature>
<feature type="binding site" evidence="5">
    <location>
        <begin position="196"/>
        <end position="199"/>
    </location>
    <ligand>
        <name>substrate</name>
    </ligand>
</feature>
<dbReference type="Pfam" id="PF05175">
    <property type="entry name" value="MTS"/>
    <property type="match status" value="1"/>
</dbReference>
<dbReference type="InterPro" id="IPR029063">
    <property type="entry name" value="SAM-dependent_MTases_sf"/>
</dbReference>
<dbReference type="InterPro" id="IPR004556">
    <property type="entry name" value="HemK-like"/>
</dbReference>
<evidence type="ECO:0000259" key="6">
    <source>
        <dbReference type="Pfam" id="PF05175"/>
    </source>
</evidence>
<dbReference type="RefSeq" id="WP_126012265.1">
    <property type="nucleotide sequence ID" value="NZ_CP032509.1"/>
</dbReference>
<dbReference type="AlphaFoldDB" id="A0A3S9B955"/>
<evidence type="ECO:0000256" key="4">
    <source>
        <dbReference type="ARBA" id="ARBA00048391"/>
    </source>
</evidence>
<dbReference type="OrthoDB" id="9800643at2"/>
<keyword evidence="2 5" id="KW-0808">Transferase</keyword>
<dbReference type="EC" id="2.1.1.297" evidence="5"/>
<keyword evidence="9" id="KW-1185">Reference proteome</keyword>
<dbReference type="SUPFAM" id="SSF53335">
    <property type="entry name" value="S-adenosyl-L-methionine-dependent methyltransferases"/>
    <property type="match status" value="1"/>
</dbReference>
<organism evidence="8 9">
    <name type="scientific">Georhizobium profundi</name>
    <dbReference type="NCBI Taxonomy" id="2341112"/>
    <lineage>
        <taxon>Bacteria</taxon>
        <taxon>Pseudomonadati</taxon>
        <taxon>Pseudomonadota</taxon>
        <taxon>Alphaproteobacteria</taxon>
        <taxon>Hyphomicrobiales</taxon>
        <taxon>Rhizobiaceae</taxon>
        <taxon>Georhizobium</taxon>
    </lineage>
</organism>
<comment type="similarity">
    <text evidence="5">Belongs to the protein N5-glutamine methyltransferase family. PrmC subfamily.</text>
</comment>
<dbReference type="InterPro" id="IPR002052">
    <property type="entry name" value="DNA_methylase_N6_adenine_CS"/>
</dbReference>
<feature type="binding site" evidence="5">
    <location>
        <position position="153"/>
    </location>
    <ligand>
        <name>S-adenosyl-L-methionine</name>
        <dbReference type="ChEBI" id="CHEBI:59789"/>
    </ligand>
</feature>
<name>A0A3S9B955_9HYPH</name>
<dbReference type="EMBL" id="CP032509">
    <property type="protein sequence ID" value="AZN73384.1"/>
    <property type="molecule type" value="Genomic_DNA"/>
</dbReference>
<dbReference type="InterPro" id="IPR007848">
    <property type="entry name" value="Small_mtfrase_dom"/>
</dbReference>
<gene>
    <name evidence="5 8" type="primary">prmC</name>
    <name evidence="8" type="ORF">D5400_20725</name>
</gene>
<evidence type="ECO:0000259" key="7">
    <source>
        <dbReference type="Pfam" id="PF17827"/>
    </source>
</evidence>
<dbReference type="Pfam" id="PF17827">
    <property type="entry name" value="PrmC_N"/>
    <property type="match status" value="1"/>
</dbReference>
<feature type="domain" description="Methyltransferase small" evidence="6">
    <location>
        <begin position="118"/>
        <end position="201"/>
    </location>
</feature>
<dbReference type="InterPro" id="IPR050320">
    <property type="entry name" value="N5-glutamine_MTase"/>
</dbReference>
<dbReference type="InterPro" id="IPR019874">
    <property type="entry name" value="RF_methyltr_PrmC"/>
</dbReference>
<feature type="binding site" evidence="5">
    <location>
        <position position="182"/>
    </location>
    <ligand>
        <name>S-adenosyl-L-methionine</name>
        <dbReference type="ChEBI" id="CHEBI:59789"/>
    </ligand>
</feature>
<accession>A0A3S9B955</accession>
<dbReference type="NCBIfam" id="TIGR03534">
    <property type="entry name" value="RF_mod_PrmC"/>
    <property type="match status" value="1"/>
</dbReference>
<dbReference type="Gene3D" id="3.40.50.150">
    <property type="entry name" value="Vaccinia Virus protein VP39"/>
    <property type="match status" value="1"/>
</dbReference>
<dbReference type="GO" id="GO:0032259">
    <property type="term" value="P:methylation"/>
    <property type="evidence" value="ECO:0007669"/>
    <property type="project" value="UniProtKB-KW"/>
</dbReference>
<feature type="domain" description="Release factor glutamine methyltransferase N-terminal" evidence="7">
    <location>
        <begin position="12"/>
        <end position="81"/>
    </location>
</feature>
<feature type="binding site" evidence="5">
    <location>
        <position position="196"/>
    </location>
    <ligand>
        <name>S-adenosyl-L-methionine</name>
        <dbReference type="ChEBI" id="CHEBI:59789"/>
    </ligand>
</feature>
<dbReference type="PANTHER" id="PTHR18895:SF74">
    <property type="entry name" value="MTRF1L RELEASE FACTOR GLUTAMINE METHYLTRANSFERASE"/>
    <property type="match status" value="1"/>
</dbReference>
<evidence type="ECO:0000313" key="8">
    <source>
        <dbReference type="EMBL" id="AZN73384.1"/>
    </source>
</evidence>
<comment type="function">
    <text evidence="5">Methylates the class 1 translation termination release factors RF1/PrfA and RF2/PrfB on the glutamine residue of the universally conserved GGQ motif.</text>
</comment>
<evidence type="ECO:0000256" key="2">
    <source>
        <dbReference type="ARBA" id="ARBA00022679"/>
    </source>
</evidence>
<dbReference type="GO" id="GO:0003676">
    <property type="term" value="F:nucleic acid binding"/>
    <property type="evidence" value="ECO:0007669"/>
    <property type="project" value="InterPro"/>
</dbReference>
<dbReference type="Gene3D" id="1.10.8.10">
    <property type="entry name" value="DNA helicase RuvA subunit, C-terminal domain"/>
    <property type="match status" value="1"/>
</dbReference>
<keyword evidence="1 5" id="KW-0489">Methyltransferase</keyword>
<evidence type="ECO:0000313" key="9">
    <source>
        <dbReference type="Proteomes" id="UP000268192"/>
    </source>
</evidence>
<dbReference type="GO" id="GO:0102559">
    <property type="term" value="F:peptide chain release factor N(5)-glutamine methyltransferase activity"/>
    <property type="evidence" value="ECO:0007669"/>
    <property type="project" value="UniProtKB-EC"/>
</dbReference>
<proteinExistence type="inferred from homology"/>
<protein>
    <recommendedName>
        <fullName evidence="5">Release factor glutamine methyltransferase</fullName>
        <shortName evidence="5">RF MTase</shortName>
        <ecNumber evidence="5">2.1.1.297</ecNumber>
    </recommendedName>
    <alternativeName>
        <fullName evidence="5">N5-glutamine methyltransferase PrmC</fullName>
    </alternativeName>
    <alternativeName>
        <fullName evidence="5">Protein-(glutamine-N5) MTase PrmC</fullName>
    </alternativeName>
    <alternativeName>
        <fullName evidence="5">Protein-glutamine N-methyltransferase PrmC</fullName>
    </alternativeName>
</protein>
<dbReference type="Proteomes" id="UP000268192">
    <property type="component" value="Chromosome"/>
</dbReference>
<dbReference type="PROSITE" id="PS00092">
    <property type="entry name" value="N6_MTASE"/>
    <property type="match status" value="1"/>
</dbReference>
<dbReference type="HAMAP" id="MF_02126">
    <property type="entry name" value="RF_methyltr_PrmC"/>
    <property type="match status" value="1"/>
</dbReference>